<dbReference type="HOGENOM" id="CLU_3088795_0_0_1"/>
<reference evidence="1 2" key="1">
    <citation type="journal article" date="2012" name="PLoS Pathog.">
        <title>Diverse lifestyles and strategies of plant pathogenesis encoded in the genomes of eighteen Dothideomycetes fungi.</title>
        <authorList>
            <person name="Ohm R.A."/>
            <person name="Feau N."/>
            <person name="Henrissat B."/>
            <person name="Schoch C.L."/>
            <person name="Horwitz B.A."/>
            <person name="Barry K.W."/>
            <person name="Condon B.J."/>
            <person name="Copeland A.C."/>
            <person name="Dhillon B."/>
            <person name="Glaser F."/>
            <person name="Hesse C.N."/>
            <person name="Kosti I."/>
            <person name="LaButti K."/>
            <person name="Lindquist E.A."/>
            <person name="Lucas S."/>
            <person name="Salamov A.A."/>
            <person name="Bradshaw R.E."/>
            <person name="Ciuffetti L."/>
            <person name="Hamelin R.C."/>
            <person name="Kema G.H.J."/>
            <person name="Lawrence C."/>
            <person name="Scott J.A."/>
            <person name="Spatafora J.W."/>
            <person name="Turgeon B.G."/>
            <person name="de Wit P.J.G.M."/>
            <person name="Zhong S."/>
            <person name="Goodwin S.B."/>
            <person name="Grigoriev I.V."/>
        </authorList>
    </citation>
    <scope>NUCLEOTIDE SEQUENCE [LARGE SCALE GENOMIC DNA]</scope>
    <source>
        <strain evidence="1 2">SO2202</strain>
    </source>
</reference>
<dbReference type="RefSeq" id="XP_016756626.1">
    <property type="nucleotide sequence ID" value="XM_016902234.1"/>
</dbReference>
<sequence>MIVRAFLGHHDNRSFDPTLPMWKRDSVLTLERDSLPSGLRTGLGKKRVHWRE</sequence>
<name>M3C9K4_SPHMS</name>
<dbReference type="AlphaFoldDB" id="M3C9K4"/>
<dbReference type="EMBL" id="KB456271">
    <property type="protein sequence ID" value="EMF08505.1"/>
    <property type="molecule type" value="Genomic_DNA"/>
</dbReference>
<keyword evidence="2" id="KW-1185">Reference proteome</keyword>
<accession>M3C9K4</accession>
<evidence type="ECO:0000313" key="1">
    <source>
        <dbReference type="EMBL" id="EMF08505.1"/>
    </source>
</evidence>
<organism evidence="1 2">
    <name type="scientific">Sphaerulina musiva (strain SO2202)</name>
    <name type="common">Poplar stem canker fungus</name>
    <name type="synonym">Septoria musiva</name>
    <dbReference type="NCBI Taxonomy" id="692275"/>
    <lineage>
        <taxon>Eukaryota</taxon>
        <taxon>Fungi</taxon>
        <taxon>Dikarya</taxon>
        <taxon>Ascomycota</taxon>
        <taxon>Pezizomycotina</taxon>
        <taxon>Dothideomycetes</taxon>
        <taxon>Dothideomycetidae</taxon>
        <taxon>Mycosphaerellales</taxon>
        <taxon>Mycosphaerellaceae</taxon>
        <taxon>Sphaerulina</taxon>
    </lineage>
</organism>
<evidence type="ECO:0000313" key="2">
    <source>
        <dbReference type="Proteomes" id="UP000016931"/>
    </source>
</evidence>
<gene>
    <name evidence="1" type="ORF">SEPMUDRAFT_128840</name>
</gene>
<proteinExistence type="predicted"/>
<dbReference type="GeneID" id="27899371"/>
<dbReference type="Proteomes" id="UP000016931">
    <property type="component" value="Unassembled WGS sequence"/>
</dbReference>
<protein>
    <submittedName>
        <fullName evidence="1">Uncharacterized protein</fullName>
    </submittedName>
</protein>